<sequence length="223" mass="23420">MNFQSDRPIPGIRTTLGLPLPRKRWLPLPTPVEVIWALVGLVLTVGGTLCRVQLPDRFPQSIAFGSWPPAVEWYFEPGYPFSLQIAAVLFSGCVGGPVAAGLAQIAYLALGFAGFPVFTGGGGISYFTQPQSGYLLAFVPAAVLTGVLAFRCRSNLNWLATSALAGLAIVHIGGLAGLLVHLPVGPTLTHAVVQFSLLPLLGQAIGVLLAAGAGWLVRRLLLS</sequence>
<dbReference type="PANTHER" id="PTHR34295">
    <property type="entry name" value="BIOTIN TRANSPORTER BIOY"/>
    <property type="match status" value="1"/>
</dbReference>
<gene>
    <name evidence="3" type="ORF">ISF26_02410</name>
</gene>
<dbReference type="Pfam" id="PF02632">
    <property type="entry name" value="BioY"/>
    <property type="match status" value="1"/>
</dbReference>
<feature type="transmembrane region" description="Helical" evidence="2">
    <location>
        <begin position="34"/>
        <end position="54"/>
    </location>
</feature>
<evidence type="ECO:0000313" key="4">
    <source>
        <dbReference type="Proteomes" id="UP001054846"/>
    </source>
</evidence>
<feature type="transmembrane region" description="Helical" evidence="2">
    <location>
        <begin position="162"/>
        <end position="184"/>
    </location>
</feature>
<accession>A0ABY3PN60</accession>
<proteinExistence type="inferred from homology"/>
<dbReference type="EMBL" id="CP063845">
    <property type="protein sequence ID" value="UFP95126.1"/>
    <property type="molecule type" value="Genomic_DNA"/>
</dbReference>
<feature type="transmembrane region" description="Helical" evidence="2">
    <location>
        <begin position="81"/>
        <end position="100"/>
    </location>
</feature>
<feature type="transmembrane region" description="Helical" evidence="2">
    <location>
        <begin position="133"/>
        <end position="150"/>
    </location>
</feature>
<keyword evidence="2" id="KW-0472">Membrane</keyword>
<protein>
    <submittedName>
        <fullName evidence="3">Biotin transporter BioY</fullName>
    </submittedName>
</protein>
<dbReference type="InterPro" id="IPR003784">
    <property type="entry name" value="BioY"/>
</dbReference>
<evidence type="ECO:0000256" key="1">
    <source>
        <dbReference type="ARBA" id="ARBA00010692"/>
    </source>
</evidence>
<evidence type="ECO:0000256" key="2">
    <source>
        <dbReference type="SAM" id="Phobius"/>
    </source>
</evidence>
<feature type="transmembrane region" description="Helical" evidence="2">
    <location>
        <begin position="107"/>
        <end position="127"/>
    </location>
</feature>
<keyword evidence="4" id="KW-1185">Reference proteome</keyword>
<dbReference type="RefSeq" id="WP_230842305.1">
    <property type="nucleotide sequence ID" value="NZ_CP063845.1"/>
</dbReference>
<dbReference type="Gene3D" id="1.10.1760.20">
    <property type="match status" value="1"/>
</dbReference>
<dbReference type="PANTHER" id="PTHR34295:SF1">
    <property type="entry name" value="BIOTIN TRANSPORTER BIOY"/>
    <property type="match status" value="1"/>
</dbReference>
<organism evidence="3 4">
    <name type="scientific">Gloeobacter morelensis MG652769</name>
    <dbReference type="NCBI Taxonomy" id="2781736"/>
    <lineage>
        <taxon>Bacteria</taxon>
        <taxon>Bacillati</taxon>
        <taxon>Cyanobacteriota</taxon>
        <taxon>Cyanophyceae</taxon>
        <taxon>Gloeobacterales</taxon>
        <taxon>Gloeobacteraceae</taxon>
        <taxon>Gloeobacter</taxon>
        <taxon>Gloeobacter morelensis</taxon>
    </lineage>
</organism>
<feature type="transmembrane region" description="Helical" evidence="2">
    <location>
        <begin position="196"/>
        <end position="217"/>
    </location>
</feature>
<keyword evidence="2" id="KW-0812">Transmembrane</keyword>
<reference evidence="3 4" key="1">
    <citation type="journal article" date="2021" name="Genome Biol. Evol.">
        <title>Complete Genome Sequencing of a Novel Gloeobacter Species from a Waterfall Cave in Mexico.</title>
        <authorList>
            <person name="Saw J.H."/>
            <person name="Cardona T."/>
            <person name="Montejano G."/>
        </authorList>
    </citation>
    <scope>NUCLEOTIDE SEQUENCE [LARGE SCALE GENOMIC DNA]</scope>
    <source>
        <strain evidence="3">MG652769</strain>
    </source>
</reference>
<keyword evidence="2" id="KW-1133">Transmembrane helix</keyword>
<dbReference type="Proteomes" id="UP001054846">
    <property type="component" value="Chromosome"/>
</dbReference>
<comment type="similarity">
    <text evidence="1">Belongs to the BioY family.</text>
</comment>
<evidence type="ECO:0000313" key="3">
    <source>
        <dbReference type="EMBL" id="UFP95126.1"/>
    </source>
</evidence>
<name>A0ABY3PN60_9CYAN</name>